<dbReference type="InterPro" id="IPR008775">
    <property type="entry name" value="Phytyl_CoA_dOase-like"/>
</dbReference>
<dbReference type="PANTHER" id="PTHR31630">
    <property type="entry name" value="PHYTANOYL-COA DIOXYGENASE-RELATED-RELATED"/>
    <property type="match status" value="1"/>
</dbReference>
<dbReference type="AlphaFoldDB" id="F0W199"/>
<name>F0W199_9STRA</name>
<accession>F0W199</accession>
<dbReference type="PANTHER" id="PTHR31630:SF6">
    <property type="entry name" value="PHYTANOYL-COA DIOXYGENASE-RELATED"/>
    <property type="match status" value="1"/>
</dbReference>
<dbReference type="HOGENOM" id="CLU_036343_1_0_1"/>
<evidence type="ECO:0000313" key="1">
    <source>
        <dbReference type="EMBL" id="CCA14826.1"/>
    </source>
</evidence>
<dbReference type="Pfam" id="PF05721">
    <property type="entry name" value="PhyH"/>
    <property type="match status" value="1"/>
</dbReference>
<dbReference type="EMBL" id="FR824051">
    <property type="protein sequence ID" value="CCA14826.1"/>
    <property type="molecule type" value="Genomic_DNA"/>
</dbReference>
<protein>
    <submittedName>
        <fullName evidence="1">Predicted protein putative</fullName>
    </submittedName>
</protein>
<dbReference type="SUPFAM" id="SSF51197">
    <property type="entry name" value="Clavaminate synthase-like"/>
    <property type="match status" value="1"/>
</dbReference>
<gene>
    <name evidence="1" type="primary">AlNc14C6G868</name>
    <name evidence="1" type="ORF">ALNC14_009690</name>
</gene>
<reference evidence="1" key="1">
    <citation type="journal article" date="2011" name="PLoS Biol.">
        <title>Gene gain and loss during evolution of obligate parasitism in the white rust pathogen of Arabidopsis thaliana.</title>
        <authorList>
            <person name="Kemen E."/>
            <person name="Gardiner A."/>
            <person name="Schultz-Larsen T."/>
            <person name="Kemen A.C."/>
            <person name="Balmuth A.L."/>
            <person name="Robert-Seilaniantz A."/>
            <person name="Bailey K."/>
            <person name="Holub E."/>
            <person name="Studholme D.J."/>
            <person name="Maclean D."/>
            <person name="Jones J.D."/>
        </authorList>
    </citation>
    <scope>NUCLEOTIDE SEQUENCE</scope>
</reference>
<dbReference type="Gene3D" id="2.60.120.620">
    <property type="entry name" value="q2cbj1_9rhob like domain"/>
    <property type="match status" value="1"/>
</dbReference>
<organism evidence="1">
    <name type="scientific">Albugo laibachii Nc14</name>
    <dbReference type="NCBI Taxonomy" id="890382"/>
    <lineage>
        <taxon>Eukaryota</taxon>
        <taxon>Sar</taxon>
        <taxon>Stramenopiles</taxon>
        <taxon>Oomycota</taxon>
        <taxon>Peronosporomycetes</taxon>
        <taxon>Albuginales</taxon>
        <taxon>Albuginaceae</taxon>
        <taxon>Albugo</taxon>
    </lineage>
</organism>
<proteinExistence type="predicted"/>
<reference evidence="1" key="2">
    <citation type="submission" date="2011-02" db="EMBL/GenBank/DDBJ databases">
        <authorList>
            <person name="MacLean D."/>
        </authorList>
    </citation>
    <scope>NUCLEOTIDE SEQUENCE</scope>
</reference>
<sequence>MGSFPYWKRMKKLGSTWVKRQPQAWRNRENPLVYQAFSNILQSEELWVSIDRYGVMRPSRVRGKADANVSLPEDTVKVDWQTKKDWLHWDLNPFHLGTSAAGYGPRILSLHEKEEYGSVRVQGLITLSDCPEENGGFHCVPAFTDGTFFNWASFHRDTYGSLSSIASRNFVEVPNDDEMRKNIRRVPMKAGSLLIWNSQLPHGNFPNTGFDFRMVQYIKMIPVKNPREFMPAMHVGQFSEDEWFPEEYRPSELGLKLLGLRDWDNANKKR</sequence>